<sequence length="247" mass="29308">MEKSERKPGEPLILRQKRVIKFEDLLLNVKKRLVENLNSIKDYEDIDADDSDTDNDVEEETILKREIDIDQNEEREKRDEKKMKNLEIAKSELEKIEKNVENEILNLRQVENSIGITSESQPRLLKIKVETVEFDQNTNDDNSQNNDSDKLKKNTLKKYDNAGRRQTYDMKNTNQNDKDIENKIKKRIEMIRDLVKRQLEINNAKFDELQKSIENNTRNKRKIKNKKIIKKSISIPERAQAKIEDKL</sequence>
<dbReference type="EMBL" id="JACMRX010000009">
    <property type="protein sequence ID" value="KAF7987199.1"/>
    <property type="molecule type" value="Genomic_DNA"/>
</dbReference>
<organism evidence="3 4">
    <name type="scientific">Aphidius gifuensis</name>
    <name type="common">Parasitoid wasp</name>
    <dbReference type="NCBI Taxonomy" id="684658"/>
    <lineage>
        <taxon>Eukaryota</taxon>
        <taxon>Metazoa</taxon>
        <taxon>Ecdysozoa</taxon>
        <taxon>Arthropoda</taxon>
        <taxon>Hexapoda</taxon>
        <taxon>Insecta</taxon>
        <taxon>Pterygota</taxon>
        <taxon>Neoptera</taxon>
        <taxon>Endopterygota</taxon>
        <taxon>Hymenoptera</taxon>
        <taxon>Apocrita</taxon>
        <taxon>Ichneumonoidea</taxon>
        <taxon>Braconidae</taxon>
        <taxon>Aphidiinae</taxon>
        <taxon>Aphidius</taxon>
    </lineage>
</organism>
<protein>
    <submittedName>
        <fullName evidence="3">Uncharacterized protein</fullName>
    </submittedName>
</protein>
<reference evidence="3 4" key="1">
    <citation type="submission" date="2020-08" db="EMBL/GenBank/DDBJ databases">
        <title>Aphidius gifuensis genome sequencing and assembly.</title>
        <authorList>
            <person name="Du Z."/>
        </authorList>
    </citation>
    <scope>NUCLEOTIDE SEQUENCE [LARGE SCALE GENOMIC DNA]</scope>
    <source>
        <strain evidence="3">YNYX2018</strain>
        <tissue evidence="3">Adults</tissue>
    </source>
</reference>
<dbReference type="AlphaFoldDB" id="A0A835CLC5"/>
<feature type="compositionally biased region" description="Low complexity" evidence="2">
    <location>
        <begin position="136"/>
        <end position="146"/>
    </location>
</feature>
<accession>A0A835CLC5</accession>
<comment type="caution">
    <text evidence="3">The sequence shown here is derived from an EMBL/GenBank/DDBJ whole genome shotgun (WGS) entry which is preliminary data.</text>
</comment>
<feature type="compositionally biased region" description="Basic and acidic residues" evidence="2">
    <location>
        <begin position="147"/>
        <end position="160"/>
    </location>
</feature>
<evidence type="ECO:0000313" key="4">
    <source>
        <dbReference type="Proteomes" id="UP000639338"/>
    </source>
</evidence>
<gene>
    <name evidence="3" type="ORF">HCN44_010867</name>
</gene>
<keyword evidence="1" id="KW-0175">Coiled coil</keyword>
<keyword evidence="4" id="KW-1185">Reference proteome</keyword>
<proteinExistence type="predicted"/>
<evidence type="ECO:0000256" key="2">
    <source>
        <dbReference type="SAM" id="MobiDB-lite"/>
    </source>
</evidence>
<feature type="region of interest" description="Disordered" evidence="2">
    <location>
        <begin position="136"/>
        <end position="160"/>
    </location>
</feature>
<feature type="coiled-coil region" evidence="1">
    <location>
        <begin position="69"/>
        <end position="113"/>
    </location>
</feature>
<dbReference type="OrthoDB" id="7610784at2759"/>
<evidence type="ECO:0000256" key="1">
    <source>
        <dbReference type="SAM" id="Coils"/>
    </source>
</evidence>
<name>A0A835CLC5_APHGI</name>
<evidence type="ECO:0000313" key="3">
    <source>
        <dbReference type="EMBL" id="KAF7987199.1"/>
    </source>
</evidence>
<dbReference type="Proteomes" id="UP000639338">
    <property type="component" value="Unassembled WGS sequence"/>
</dbReference>